<dbReference type="EMBL" id="JABFBC010000002">
    <property type="protein sequence ID" value="NNU81372.1"/>
    <property type="molecule type" value="Genomic_DNA"/>
</dbReference>
<dbReference type="Proteomes" id="UP000572377">
    <property type="component" value="Unassembled WGS sequence"/>
</dbReference>
<proteinExistence type="predicted"/>
<dbReference type="AlphaFoldDB" id="A0A849L5B3"/>
<sequence length="596" mass="64835">MSWHYEKAPLNGGAPGDAYKSVFNGSGKNEAANLAREAIQNSVDAAADPGGSVRVDFRFRRLEGEARQAFETAASLTDIAVREPALGLPKSNAFRDRARPLDLLYVDDYDTTGLKGNPTHPSSNLRKLLMDLGGSGKAQNQTGSGGSYGFGKAVYSSNSRIGTIFAFSRTEDAQGAPISLLMGCAYQTGHEFEGKPFTGRAFLGTEVLVPDEGVRFDPLQGAAAEEMAARLGFQREDGLGTSILLIDTAVQPEDLVAGIEDWWWPRIEARLLEASVFDWRGEEYVPRPKQRPHIYPFTKAFDSAIGKAPDIAGRQQRKLFNRSQDLDIGALGAVVLDDSEEENPLGEDFENRLDTVALVRGPLMVVDYHQNWRLSATAPRAVGCFVAAEDVDEVLKLSEPPAHDRWDPTAQRLQIDGDEKTEIVKSILARIKKGFRDFQNSAKPPAPPRPRRLTKLERDLASWFGVGPKGRPAPPGPNPAPISLRPYGPRIEVDGDGLRATGHVDISLPEGSPVAELPFRVRILLKVAEEDGVSAADPIPLELEPDCPLEPLGEDLWLGVVTPAGPARIGFRSQAYDPSWTVQLVPEVLPVEEAAS</sequence>
<protein>
    <submittedName>
        <fullName evidence="1">Uncharacterized protein</fullName>
    </submittedName>
</protein>
<gene>
    <name evidence="1" type="ORF">HMH01_13090</name>
</gene>
<keyword evidence="2" id="KW-1185">Reference proteome</keyword>
<comment type="caution">
    <text evidence="1">The sequence shown here is derived from an EMBL/GenBank/DDBJ whole genome shotgun (WGS) entry which is preliminary data.</text>
</comment>
<accession>A0A849L5B3</accession>
<organism evidence="1 2">
    <name type="scientific">Halovulum dunhuangense</name>
    <dbReference type="NCBI Taxonomy" id="1505036"/>
    <lineage>
        <taxon>Bacteria</taxon>
        <taxon>Pseudomonadati</taxon>
        <taxon>Pseudomonadota</taxon>
        <taxon>Alphaproteobacteria</taxon>
        <taxon>Rhodobacterales</taxon>
        <taxon>Paracoccaceae</taxon>
        <taxon>Halovulum</taxon>
    </lineage>
</organism>
<name>A0A849L5B3_9RHOB</name>
<reference evidence="1 2" key="1">
    <citation type="submission" date="2020-05" db="EMBL/GenBank/DDBJ databases">
        <title>Gimesia benthica sp. nov., a novel planctomycete isolated from a deep-sea water sample of the Northwest Indian Ocean.</title>
        <authorList>
            <person name="Wang J."/>
            <person name="Ruan C."/>
            <person name="Song L."/>
            <person name="Zhu Y."/>
            <person name="Li A."/>
            <person name="Zheng X."/>
            <person name="Wang L."/>
            <person name="Lu Z."/>
            <person name="Huang Y."/>
            <person name="Du W."/>
            <person name="Zhou Y."/>
            <person name="Huang L."/>
            <person name="Dai X."/>
        </authorList>
    </citation>
    <scope>NUCLEOTIDE SEQUENCE [LARGE SCALE GENOMIC DNA]</scope>
    <source>
        <strain evidence="1 2">YYQ-30</strain>
    </source>
</reference>
<dbReference type="RefSeq" id="WP_171326217.1">
    <property type="nucleotide sequence ID" value="NZ_JABFBC010000002.1"/>
</dbReference>
<evidence type="ECO:0000313" key="2">
    <source>
        <dbReference type="Proteomes" id="UP000572377"/>
    </source>
</evidence>
<evidence type="ECO:0000313" key="1">
    <source>
        <dbReference type="EMBL" id="NNU81372.1"/>
    </source>
</evidence>